<gene>
    <name evidence="1" type="ORF">FB470_000495</name>
</gene>
<name>A0ABU0EMJ0_9PSEU</name>
<reference evidence="1 2" key="1">
    <citation type="submission" date="2023-07" db="EMBL/GenBank/DDBJ databases">
        <title>Sequencing the genomes of 1000 actinobacteria strains.</title>
        <authorList>
            <person name="Klenk H.-P."/>
        </authorList>
    </citation>
    <scope>NUCLEOTIDE SEQUENCE [LARGE SCALE GENOMIC DNA]</scope>
    <source>
        <strain evidence="1 2">DSM 45805</strain>
    </source>
</reference>
<sequence length="60" mass="6042">MGCNCSKGKGSTATAAARAASGGTTYEVLQNGVVKYRTHDKAAAESKKAALPGATIRTRG</sequence>
<evidence type="ECO:0000313" key="2">
    <source>
        <dbReference type="Proteomes" id="UP001229651"/>
    </source>
</evidence>
<organism evidence="1 2">
    <name type="scientific">Amycolatopsis thermophila</name>
    <dbReference type="NCBI Taxonomy" id="206084"/>
    <lineage>
        <taxon>Bacteria</taxon>
        <taxon>Bacillati</taxon>
        <taxon>Actinomycetota</taxon>
        <taxon>Actinomycetes</taxon>
        <taxon>Pseudonocardiales</taxon>
        <taxon>Pseudonocardiaceae</taxon>
        <taxon>Amycolatopsis</taxon>
    </lineage>
</organism>
<comment type="caution">
    <text evidence="1">The sequence shown here is derived from an EMBL/GenBank/DDBJ whole genome shotgun (WGS) entry which is preliminary data.</text>
</comment>
<evidence type="ECO:0000313" key="1">
    <source>
        <dbReference type="EMBL" id="MDQ0376501.1"/>
    </source>
</evidence>
<dbReference type="RefSeq" id="WP_306988383.1">
    <property type="nucleotide sequence ID" value="NZ_JAUSUT010000001.1"/>
</dbReference>
<accession>A0ABU0EMJ0</accession>
<protein>
    <submittedName>
        <fullName evidence="1">Uncharacterized protein</fullName>
    </submittedName>
</protein>
<dbReference type="EMBL" id="JAUSUT010000001">
    <property type="protein sequence ID" value="MDQ0376501.1"/>
    <property type="molecule type" value="Genomic_DNA"/>
</dbReference>
<keyword evidence="2" id="KW-1185">Reference proteome</keyword>
<proteinExistence type="predicted"/>
<dbReference type="Proteomes" id="UP001229651">
    <property type="component" value="Unassembled WGS sequence"/>
</dbReference>